<dbReference type="PANTHER" id="PTHR22912">
    <property type="entry name" value="DISULFIDE OXIDOREDUCTASE"/>
    <property type="match status" value="1"/>
</dbReference>
<gene>
    <name evidence="6" type="ORF">TRSC58_05403</name>
</gene>
<feature type="domain" description="FAD/NAD(P)-binding" evidence="5">
    <location>
        <begin position="27"/>
        <end position="367"/>
    </location>
</feature>
<dbReference type="GO" id="GO:0004148">
    <property type="term" value="F:dihydrolipoyl dehydrogenase (NADH) activity"/>
    <property type="evidence" value="ECO:0007669"/>
    <property type="project" value="TreeGrafter"/>
</dbReference>
<evidence type="ECO:0000256" key="1">
    <source>
        <dbReference type="ARBA" id="ARBA00022630"/>
    </source>
</evidence>
<evidence type="ECO:0000256" key="2">
    <source>
        <dbReference type="ARBA" id="ARBA00022827"/>
    </source>
</evidence>
<dbReference type="GO" id="GO:0006103">
    <property type="term" value="P:2-oxoglutarate metabolic process"/>
    <property type="evidence" value="ECO:0007669"/>
    <property type="project" value="TreeGrafter"/>
</dbReference>
<keyword evidence="1" id="KW-0285">Flavoprotein</keyword>
<evidence type="ECO:0000256" key="3">
    <source>
        <dbReference type="ARBA" id="ARBA00023027"/>
    </source>
</evidence>
<keyword evidence="3" id="KW-0520">NAD</keyword>
<proteinExistence type="predicted"/>
<sequence>MLRRALLLWGGKPPLVRWRPLDVSHFEVCVIGAGPAGIASALRAVNYKKRVCLIEAKRVGGCDLWNGALQSKMMWEMSNFFAKANGSAAMRVYKTTISSFMEPDEAKMRESLVRGSEIREQQILEVLRTAHVSVLYGGAFFISPHEVEVRNRETKEYRTVTADYFIIATGSTPNEHPYVQTDRKHVVTSDELMMMPLPKSMVIVGAGVLGSEFAAIYARLGKTKVYLIDKERCILPEEDDDIVEKIQQAMEGDGVVLHRDSVLYHMQTWEETDAEMQAHPEDPTRRGGVRYSIMNKRTREIATYEVERALIAIGRSPNYKGLGLQNAKCRVREGALVLDPFGKCVDQDHIYAVGDAANDSKLVSVGETKGRLVVDHIFGVQPTVPLQHDFTRLIFMSLTVASVGMNEKQCRKKNISYVMARYGFELCSRTIAADNINGFVKIITTNDSKKMLLGVRVLGMNASAIIELAAAAIRHKQSAYELSKLLTAYPSVSQAFLECLCVILDSSTLKPGSFPGLVCYEWTPPDYERGRAYASAAGKDNVLVECPAVPYEGRSMLEEKRRFRERASYFSTAELQAAKKVAEAVERGAVARAEKASTDAPSFDGADPRPGSFFFPFGHC</sequence>
<keyword evidence="7" id="KW-1185">Reference proteome</keyword>
<dbReference type="Proteomes" id="UP000031737">
    <property type="component" value="Unassembled WGS sequence"/>
</dbReference>
<dbReference type="SUPFAM" id="SSF51905">
    <property type="entry name" value="FAD/NAD(P)-binding domain"/>
    <property type="match status" value="2"/>
</dbReference>
<dbReference type="GO" id="GO:0005739">
    <property type="term" value="C:mitochondrion"/>
    <property type="evidence" value="ECO:0007669"/>
    <property type="project" value="TreeGrafter"/>
</dbReference>
<evidence type="ECO:0000313" key="6">
    <source>
        <dbReference type="EMBL" id="ESL06915.1"/>
    </source>
</evidence>
<dbReference type="Gene3D" id="3.50.50.60">
    <property type="entry name" value="FAD/NAD(P)-binding domain"/>
    <property type="match status" value="2"/>
</dbReference>
<keyword evidence="2" id="KW-0274">FAD</keyword>
<dbReference type="PANTHER" id="PTHR22912:SF94">
    <property type="entry name" value="DIHYDROLIPOAMIDE DEHYDROGENASE, POINT MUTATION"/>
    <property type="match status" value="1"/>
</dbReference>
<evidence type="ECO:0000259" key="4">
    <source>
        <dbReference type="Pfam" id="PF02852"/>
    </source>
</evidence>
<dbReference type="OrthoDB" id="361797at2759"/>
<name>A0A061IXW3_TRYRA</name>
<comment type="caution">
    <text evidence="6">The sequence shown here is derived from an EMBL/GenBank/DDBJ whole genome shotgun (WGS) entry which is preliminary data.</text>
</comment>
<dbReference type="EMBL" id="AUPL01005403">
    <property type="protein sequence ID" value="ESL06915.1"/>
    <property type="molecule type" value="Genomic_DNA"/>
</dbReference>
<dbReference type="InterPro" id="IPR004099">
    <property type="entry name" value="Pyr_nucl-diS_OxRdtase_dimer"/>
</dbReference>
<evidence type="ECO:0000313" key="7">
    <source>
        <dbReference type="Proteomes" id="UP000031737"/>
    </source>
</evidence>
<protein>
    <submittedName>
        <fullName evidence="6">Dihydrolipoamide dehydrogenase</fullName>
    </submittedName>
</protein>
<dbReference type="PRINTS" id="PR00411">
    <property type="entry name" value="PNDRDTASEI"/>
</dbReference>
<accession>A0A061IXW3</accession>
<evidence type="ECO:0000259" key="5">
    <source>
        <dbReference type="Pfam" id="PF07992"/>
    </source>
</evidence>
<dbReference type="Pfam" id="PF02852">
    <property type="entry name" value="Pyr_redox_dim"/>
    <property type="match status" value="1"/>
</dbReference>
<dbReference type="InterPro" id="IPR016156">
    <property type="entry name" value="FAD/NAD-linked_Rdtase_dimer_sf"/>
</dbReference>
<reference evidence="6 7" key="1">
    <citation type="submission" date="2013-07" db="EMBL/GenBank/DDBJ databases">
        <authorList>
            <person name="Stoco P.H."/>
            <person name="Wagner G."/>
            <person name="Gerber A."/>
            <person name="Zaha A."/>
            <person name="Thompson C."/>
            <person name="Bartholomeu D.C."/>
            <person name="Luckemeyer D.D."/>
            <person name="Bahia D."/>
            <person name="Loreto E."/>
            <person name="Prestes E.B."/>
            <person name="Lima F.M."/>
            <person name="Rodrigues-Luiz G."/>
            <person name="Vallejo G.A."/>
            <person name="Filho J.F."/>
            <person name="Monteiro K.M."/>
            <person name="Tyler K.M."/>
            <person name="de Almeida L.G."/>
            <person name="Ortiz M.F."/>
            <person name="Siervo M.A."/>
            <person name="de Moraes M.H."/>
            <person name="Cunha O.L."/>
            <person name="Mendonca-Neto R."/>
            <person name="Silva R."/>
            <person name="Teixeira S.M."/>
            <person name="Murta S.M."/>
            <person name="Sincero T.C."/>
            <person name="Mendes T.A."/>
            <person name="Urmenyi T.P."/>
            <person name="Silva V.G."/>
            <person name="da Rocha W.D."/>
            <person name="Andersson B."/>
            <person name="Romanha A.J."/>
            <person name="Steindel M."/>
            <person name="de Vasconcelos A.T."/>
            <person name="Grisard E.C."/>
        </authorList>
    </citation>
    <scope>NUCLEOTIDE SEQUENCE [LARGE SCALE GENOMIC DNA]</scope>
    <source>
        <strain evidence="6 7">SC58</strain>
    </source>
</reference>
<dbReference type="InterPro" id="IPR050151">
    <property type="entry name" value="Class-I_Pyr_Nuc-Dis_Oxidored"/>
</dbReference>
<dbReference type="Gene3D" id="3.30.390.30">
    <property type="match status" value="1"/>
</dbReference>
<dbReference type="GO" id="GO:0050660">
    <property type="term" value="F:flavin adenine dinucleotide binding"/>
    <property type="evidence" value="ECO:0007669"/>
    <property type="project" value="TreeGrafter"/>
</dbReference>
<dbReference type="VEuPathDB" id="TriTrypDB:TRSC58_05403"/>
<dbReference type="SUPFAM" id="SSF55424">
    <property type="entry name" value="FAD/NAD-linked reductases, dimerisation (C-terminal) domain"/>
    <property type="match status" value="1"/>
</dbReference>
<dbReference type="Pfam" id="PF07992">
    <property type="entry name" value="Pyr_redox_2"/>
    <property type="match status" value="1"/>
</dbReference>
<dbReference type="AlphaFoldDB" id="A0A061IXW3"/>
<dbReference type="InterPro" id="IPR036188">
    <property type="entry name" value="FAD/NAD-bd_sf"/>
</dbReference>
<dbReference type="GO" id="GO:0045252">
    <property type="term" value="C:oxoglutarate dehydrogenase complex"/>
    <property type="evidence" value="ECO:0007669"/>
    <property type="project" value="TreeGrafter"/>
</dbReference>
<dbReference type="PRINTS" id="PR00368">
    <property type="entry name" value="FADPNR"/>
</dbReference>
<organism evidence="6 7">
    <name type="scientific">Trypanosoma rangeli SC58</name>
    <dbReference type="NCBI Taxonomy" id="429131"/>
    <lineage>
        <taxon>Eukaryota</taxon>
        <taxon>Discoba</taxon>
        <taxon>Euglenozoa</taxon>
        <taxon>Kinetoplastea</taxon>
        <taxon>Metakinetoplastina</taxon>
        <taxon>Trypanosomatida</taxon>
        <taxon>Trypanosomatidae</taxon>
        <taxon>Trypanosoma</taxon>
        <taxon>Herpetosoma</taxon>
    </lineage>
</organism>
<dbReference type="InterPro" id="IPR023753">
    <property type="entry name" value="FAD/NAD-binding_dom"/>
</dbReference>
<feature type="domain" description="Pyridine nucleotide-disulphide oxidoreductase dimerisation" evidence="4">
    <location>
        <begin position="392"/>
        <end position="497"/>
    </location>
</feature>